<evidence type="ECO:0000259" key="9">
    <source>
        <dbReference type="SMART" id="SM00848"/>
    </source>
</evidence>
<dbReference type="InterPro" id="IPR013128">
    <property type="entry name" value="Peptidase_C1A"/>
</dbReference>
<keyword evidence="3" id="KW-0378">Hydrolase</keyword>
<sequence>MAMEDMLNRTIQKATKKLQDKLDALKDNKLAQRIWKMYKQFYRKSYTTDEEEKERFAKFIDNLKLIVRENFRFDEGVKTFKLNLNQFGDMDLPEFRSKLTGLIPSDTRLKRHIRPKRFLMDSVKKKIKKKIYQKLDEKINRTGKKKQNYNVYGGGSGGSSSSGFFSSRKIKPSPSRKIPSGSQAAVDYRSYMNPIENQGQCGSCYAFAVTAAIEGTYSVKKGSRIKMSKQQLIDCSPNNGCSGGYLGATFDYIKQRSGLQPDTSYPYATRQQTCKLSQSKVGAISSYGSIQRGDEEALKQALTNYGPVAAAIHTTSDLQFYGPGKRLNSQDILDIPGCSKQVDHAIAIVGYGTQNGKDYWIVRNSWGTNWGLDGYFKIARNKNMCGIATYGYYSVI</sequence>
<dbReference type="InterPro" id="IPR013201">
    <property type="entry name" value="Prot_inhib_I29"/>
</dbReference>
<reference evidence="10" key="1">
    <citation type="submission" date="2021-02" db="EMBL/GenBank/DDBJ databases">
        <authorList>
            <person name="Nowell W R."/>
        </authorList>
    </citation>
    <scope>NUCLEOTIDE SEQUENCE</scope>
</reference>
<dbReference type="GO" id="GO:0006508">
    <property type="term" value="P:proteolysis"/>
    <property type="evidence" value="ECO:0007669"/>
    <property type="project" value="UniProtKB-KW"/>
</dbReference>
<keyword evidence="2" id="KW-0645">Protease</keyword>
<dbReference type="EMBL" id="CAJNOK010002089">
    <property type="protein sequence ID" value="CAF0844138.1"/>
    <property type="molecule type" value="Genomic_DNA"/>
</dbReference>
<dbReference type="Pfam" id="PF00112">
    <property type="entry name" value="Peptidase_C1"/>
    <property type="match status" value="1"/>
</dbReference>
<proteinExistence type="inferred from homology"/>
<dbReference type="SMART" id="SM00645">
    <property type="entry name" value="Pept_C1"/>
    <property type="match status" value="1"/>
</dbReference>
<feature type="compositionally biased region" description="Low complexity" evidence="7">
    <location>
        <begin position="161"/>
        <end position="180"/>
    </location>
</feature>
<evidence type="ECO:0000256" key="1">
    <source>
        <dbReference type="ARBA" id="ARBA00008455"/>
    </source>
</evidence>
<protein>
    <submittedName>
        <fullName evidence="10">Uncharacterized protein</fullName>
    </submittedName>
</protein>
<dbReference type="PANTHER" id="PTHR12411">
    <property type="entry name" value="CYSTEINE PROTEASE FAMILY C1-RELATED"/>
    <property type="match status" value="1"/>
</dbReference>
<evidence type="ECO:0000256" key="4">
    <source>
        <dbReference type="ARBA" id="ARBA00022807"/>
    </source>
</evidence>
<dbReference type="Proteomes" id="UP000677228">
    <property type="component" value="Unassembled WGS sequence"/>
</dbReference>
<organism evidence="10 12">
    <name type="scientific">Didymodactylos carnosus</name>
    <dbReference type="NCBI Taxonomy" id="1234261"/>
    <lineage>
        <taxon>Eukaryota</taxon>
        <taxon>Metazoa</taxon>
        <taxon>Spiralia</taxon>
        <taxon>Gnathifera</taxon>
        <taxon>Rotifera</taxon>
        <taxon>Eurotatoria</taxon>
        <taxon>Bdelloidea</taxon>
        <taxon>Philodinida</taxon>
        <taxon>Philodinidae</taxon>
        <taxon>Didymodactylos</taxon>
    </lineage>
</organism>
<dbReference type="SUPFAM" id="SSF54001">
    <property type="entry name" value="Cysteine proteinases"/>
    <property type="match status" value="1"/>
</dbReference>
<dbReference type="FunFam" id="3.90.70.10:FF:000332">
    <property type="entry name" value="Cathepsin L1"/>
    <property type="match status" value="1"/>
</dbReference>
<dbReference type="SMART" id="SM00848">
    <property type="entry name" value="Inhibitor_I29"/>
    <property type="match status" value="1"/>
</dbReference>
<evidence type="ECO:0000256" key="3">
    <source>
        <dbReference type="ARBA" id="ARBA00022801"/>
    </source>
</evidence>
<dbReference type="InterPro" id="IPR025661">
    <property type="entry name" value="Pept_asp_AS"/>
</dbReference>
<dbReference type="GO" id="GO:0008234">
    <property type="term" value="F:cysteine-type peptidase activity"/>
    <property type="evidence" value="ECO:0007669"/>
    <property type="project" value="UniProtKB-KW"/>
</dbReference>
<accession>A0A8S2D987</accession>
<evidence type="ECO:0000313" key="11">
    <source>
        <dbReference type="EMBL" id="CAF3629242.1"/>
    </source>
</evidence>
<dbReference type="InterPro" id="IPR000668">
    <property type="entry name" value="Peptidase_C1A_C"/>
</dbReference>
<dbReference type="CDD" id="cd02248">
    <property type="entry name" value="Peptidase_C1A"/>
    <property type="match status" value="1"/>
</dbReference>
<dbReference type="PROSITE" id="PS00640">
    <property type="entry name" value="THIOL_PROTEASE_ASN"/>
    <property type="match status" value="1"/>
</dbReference>
<dbReference type="EMBL" id="CAJOBA010002089">
    <property type="protein sequence ID" value="CAF3629242.1"/>
    <property type="molecule type" value="Genomic_DNA"/>
</dbReference>
<dbReference type="PROSITE" id="PS00139">
    <property type="entry name" value="THIOL_PROTEASE_CYS"/>
    <property type="match status" value="1"/>
</dbReference>
<dbReference type="Proteomes" id="UP000682733">
    <property type="component" value="Unassembled WGS sequence"/>
</dbReference>
<evidence type="ECO:0000256" key="2">
    <source>
        <dbReference type="ARBA" id="ARBA00022670"/>
    </source>
</evidence>
<feature type="region of interest" description="Disordered" evidence="7">
    <location>
        <begin position="146"/>
        <end position="183"/>
    </location>
</feature>
<keyword evidence="5" id="KW-0865">Zymogen</keyword>
<keyword evidence="6" id="KW-1015">Disulfide bond</keyword>
<dbReference type="InterPro" id="IPR000169">
    <property type="entry name" value="Pept_cys_AS"/>
</dbReference>
<gene>
    <name evidence="10" type="ORF">OVA965_LOCUS6800</name>
    <name evidence="11" type="ORF">TMI583_LOCUS6796</name>
</gene>
<evidence type="ECO:0000256" key="7">
    <source>
        <dbReference type="SAM" id="MobiDB-lite"/>
    </source>
</evidence>
<dbReference type="AlphaFoldDB" id="A0A8S2D987"/>
<dbReference type="InterPro" id="IPR025660">
    <property type="entry name" value="Pept_his_AS"/>
</dbReference>
<dbReference type="InterPro" id="IPR039417">
    <property type="entry name" value="Peptidase_C1A_papain-like"/>
</dbReference>
<evidence type="ECO:0000259" key="8">
    <source>
        <dbReference type="SMART" id="SM00645"/>
    </source>
</evidence>
<evidence type="ECO:0000256" key="6">
    <source>
        <dbReference type="ARBA" id="ARBA00023157"/>
    </source>
</evidence>
<evidence type="ECO:0000256" key="5">
    <source>
        <dbReference type="ARBA" id="ARBA00023145"/>
    </source>
</evidence>
<dbReference type="Gene3D" id="1.10.287.2250">
    <property type="match status" value="1"/>
</dbReference>
<dbReference type="InterPro" id="IPR038765">
    <property type="entry name" value="Papain-like_cys_pep_sf"/>
</dbReference>
<evidence type="ECO:0000313" key="10">
    <source>
        <dbReference type="EMBL" id="CAF0844138.1"/>
    </source>
</evidence>
<dbReference type="Gene3D" id="3.90.70.10">
    <property type="entry name" value="Cysteine proteinases"/>
    <property type="match status" value="1"/>
</dbReference>
<dbReference type="Pfam" id="PF08246">
    <property type="entry name" value="Inhibitor_I29"/>
    <property type="match status" value="1"/>
</dbReference>
<feature type="domain" description="Cathepsin propeptide inhibitor" evidence="9">
    <location>
        <begin position="35"/>
        <end position="95"/>
    </location>
</feature>
<comment type="similarity">
    <text evidence="1">Belongs to the peptidase C1 family.</text>
</comment>
<name>A0A8S2D987_9BILA</name>
<evidence type="ECO:0000313" key="12">
    <source>
        <dbReference type="Proteomes" id="UP000677228"/>
    </source>
</evidence>
<dbReference type="PROSITE" id="PS00639">
    <property type="entry name" value="THIOL_PROTEASE_HIS"/>
    <property type="match status" value="1"/>
</dbReference>
<dbReference type="PRINTS" id="PR00705">
    <property type="entry name" value="PAPAIN"/>
</dbReference>
<feature type="domain" description="Peptidase C1A papain C-terminal" evidence="8">
    <location>
        <begin position="182"/>
        <end position="395"/>
    </location>
</feature>
<keyword evidence="4" id="KW-0788">Thiol protease</keyword>
<comment type="caution">
    <text evidence="10">The sequence shown here is derived from an EMBL/GenBank/DDBJ whole genome shotgun (WGS) entry which is preliminary data.</text>
</comment>